<dbReference type="InterPro" id="IPR001478">
    <property type="entry name" value="PDZ"/>
</dbReference>
<dbReference type="PANTHER" id="PTHR38909:SF1">
    <property type="entry name" value="G PROTEIN GAMMA DOMAIN-CONTAINING PROTEIN"/>
    <property type="match status" value="1"/>
</dbReference>
<dbReference type="PANTHER" id="PTHR38909">
    <property type="entry name" value="G PROTEIN GAMMA DOMAIN-CONTAINING PROTEIN"/>
    <property type="match status" value="1"/>
</dbReference>
<keyword evidence="4" id="KW-1185">Reference proteome</keyword>
<dbReference type="PROSITE" id="PS50106">
    <property type="entry name" value="PDZ"/>
    <property type="match status" value="1"/>
</dbReference>
<dbReference type="EMBL" id="JALLPJ020000250">
    <property type="protein sequence ID" value="KAL3797557.1"/>
    <property type="molecule type" value="Genomic_DNA"/>
</dbReference>
<feature type="region of interest" description="Disordered" evidence="1">
    <location>
        <begin position="89"/>
        <end position="398"/>
    </location>
</feature>
<name>A0ABD3QBW7_9STRA</name>
<feature type="compositionally biased region" description="Polar residues" evidence="1">
    <location>
        <begin position="92"/>
        <end position="102"/>
    </location>
</feature>
<dbReference type="CDD" id="cd00136">
    <property type="entry name" value="PDZ_canonical"/>
    <property type="match status" value="1"/>
</dbReference>
<gene>
    <name evidence="3" type="ORF">ACHAWO_012571</name>
</gene>
<reference evidence="3 4" key="1">
    <citation type="submission" date="2024-10" db="EMBL/GenBank/DDBJ databases">
        <title>Updated reference genomes for cyclostephanoid diatoms.</title>
        <authorList>
            <person name="Roberts W.R."/>
            <person name="Alverson A.J."/>
        </authorList>
    </citation>
    <scope>NUCLEOTIDE SEQUENCE [LARGE SCALE GENOMIC DNA]</scope>
    <source>
        <strain evidence="3 4">AJA010-31</strain>
    </source>
</reference>
<feature type="compositionally biased region" description="Low complexity" evidence="1">
    <location>
        <begin position="232"/>
        <end position="260"/>
    </location>
</feature>
<dbReference type="InterPro" id="IPR036034">
    <property type="entry name" value="PDZ_sf"/>
</dbReference>
<organism evidence="3 4">
    <name type="scientific">Cyclotella atomus</name>
    <dbReference type="NCBI Taxonomy" id="382360"/>
    <lineage>
        <taxon>Eukaryota</taxon>
        <taxon>Sar</taxon>
        <taxon>Stramenopiles</taxon>
        <taxon>Ochrophyta</taxon>
        <taxon>Bacillariophyta</taxon>
        <taxon>Coscinodiscophyceae</taxon>
        <taxon>Thalassiosirophycidae</taxon>
        <taxon>Stephanodiscales</taxon>
        <taxon>Stephanodiscaceae</taxon>
        <taxon>Cyclotella</taxon>
    </lineage>
</organism>
<protein>
    <recommendedName>
        <fullName evidence="2">PDZ domain-containing protein</fullName>
    </recommendedName>
</protein>
<dbReference type="SUPFAM" id="SSF50156">
    <property type="entry name" value="PDZ domain-like"/>
    <property type="match status" value="1"/>
</dbReference>
<feature type="compositionally biased region" description="Low complexity" evidence="1">
    <location>
        <begin position="131"/>
        <end position="163"/>
    </location>
</feature>
<evidence type="ECO:0000313" key="4">
    <source>
        <dbReference type="Proteomes" id="UP001530400"/>
    </source>
</evidence>
<comment type="caution">
    <text evidence="3">The sequence shown here is derived from an EMBL/GenBank/DDBJ whole genome shotgun (WGS) entry which is preliminary data.</text>
</comment>
<feature type="compositionally biased region" description="Low complexity" evidence="1">
    <location>
        <begin position="362"/>
        <end position="379"/>
    </location>
</feature>
<feature type="compositionally biased region" description="Polar residues" evidence="1">
    <location>
        <begin position="202"/>
        <end position="214"/>
    </location>
</feature>
<sequence length="869" mass="93512">MPRPIRRAVAGVTVAVVILVAGLIASSYEQAVLYKHKESESLMAARWLNIAFVGANPNVLARRRSGADFQVFRSSRILEADAGVAPTIESAAPTTTITTNSPSVPPTAFPSSTHPSVGPSTDPSPQPTLKPTGSPSASPTTTQTSNAPTTQPTNNPTAAPSRQPSKKPSKPPTPLPSNEPMEKPSLAPTPSPSQNPTSSPTERPTTYPSLSPTARPTKKPTMKPTRLPTNKPTSRSPTAAPSRSPTLQPSRSPSQNPTRSPSRRPTPKPSMVPTGKPTRKPTPLPTTAPSVSPTLEPSYVPTGYPSSKPTNKPTRRPSLVPSKSPTNEPTRRPTSVPTYAPSNKPSNHPSANPTLEPTAAITPVPSTAPSSEPTSAPPTIVYETHSPTYIPTDSPTTTTYPPSTSYVTMNAVLSFNLPINNPLADGSITAFESTIEDFLEKKMNGTTKDLLIEEYTVKVASQEVRFGESRRILQDSGSLDYLVVTTSVTAEGSPPNLAKRFPFQAAAHSAITKNSDELFLHISTLKQLEKAPDETASVDMASSNDDSKLKNIAIGSSAAGVLLAFLLSLLFVQRRREVARSNIITSDEAPPPASYVARVDGFSRDHDEVSSIDDNSLLSSGKVPPSYPKNIPHYNPDEAKQIIDHPVQTVNATNSNDIESNSQPSCVMKRVTFVPIDEAAVNSKPVDKCSASNDVEDLQHADPSLVELYEKSIPDDDKSKKSPVRPAVQTRSSSGFKMFSCFADNTFEDDLKDTPRPALTAQKILREQYRTVTPKQTDNVYKVRAPPGALGIVIDSTDEGPFVYEVKVTSPLNGHVEVGDKIVSIDGWNCEASSSHQVANWIRKKPKRNEQILMLKSKHNYADIDEESL</sequence>
<evidence type="ECO:0000259" key="2">
    <source>
        <dbReference type="PROSITE" id="PS50106"/>
    </source>
</evidence>
<dbReference type="Gene3D" id="2.30.42.10">
    <property type="match status" value="1"/>
</dbReference>
<feature type="compositionally biased region" description="Low complexity" evidence="1">
    <location>
        <begin position="386"/>
        <end position="398"/>
    </location>
</feature>
<proteinExistence type="predicted"/>
<evidence type="ECO:0000313" key="3">
    <source>
        <dbReference type="EMBL" id="KAL3797557.1"/>
    </source>
</evidence>
<feature type="domain" description="PDZ" evidence="2">
    <location>
        <begin position="779"/>
        <end position="844"/>
    </location>
</feature>
<feature type="compositionally biased region" description="Polar residues" evidence="1">
    <location>
        <begin position="321"/>
        <end position="355"/>
    </location>
</feature>
<accession>A0ABD3QBW7</accession>
<dbReference type="Proteomes" id="UP001530400">
    <property type="component" value="Unassembled WGS sequence"/>
</dbReference>
<feature type="region of interest" description="Disordered" evidence="1">
    <location>
        <begin position="607"/>
        <end position="626"/>
    </location>
</feature>
<dbReference type="AlphaFoldDB" id="A0ABD3QBW7"/>
<feature type="compositionally biased region" description="Polar residues" evidence="1">
    <location>
        <begin position="109"/>
        <end position="121"/>
    </location>
</feature>
<evidence type="ECO:0000256" key="1">
    <source>
        <dbReference type="SAM" id="MobiDB-lite"/>
    </source>
</evidence>